<gene>
    <name evidence="3" type="ORF">PBLR_11753</name>
</gene>
<dbReference type="InterPro" id="IPR014729">
    <property type="entry name" value="Rossmann-like_a/b/a_fold"/>
</dbReference>
<dbReference type="PANTHER" id="PTHR30336">
    <property type="entry name" value="INNER MEMBRANE PROTEIN, PROBABLE PERMEASE"/>
    <property type="match status" value="1"/>
</dbReference>
<dbReference type="EMBL" id="LS992241">
    <property type="protein sequence ID" value="SYX83331.1"/>
    <property type="molecule type" value="Genomic_DNA"/>
</dbReference>
<feature type="transmembrane region" description="Helical" evidence="1">
    <location>
        <begin position="9"/>
        <end position="26"/>
    </location>
</feature>
<dbReference type="SUPFAM" id="SSF51395">
    <property type="entry name" value="FMN-linked oxidoreductases"/>
    <property type="match status" value="1"/>
</dbReference>
<reference evidence="4" key="1">
    <citation type="submission" date="2018-08" db="EMBL/GenBank/DDBJ databases">
        <authorList>
            <person name="Chevrot R."/>
        </authorList>
    </citation>
    <scope>NUCLEOTIDE SEQUENCE [LARGE SCALE GENOMIC DNA]</scope>
</reference>
<dbReference type="Pfam" id="PF02698">
    <property type="entry name" value="DUF218"/>
    <property type="match status" value="1"/>
</dbReference>
<accession>A0A383R9K4</accession>
<dbReference type="GO" id="GO:0043164">
    <property type="term" value="P:Gram-negative-bacterium-type cell wall biogenesis"/>
    <property type="evidence" value="ECO:0007669"/>
    <property type="project" value="TreeGrafter"/>
</dbReference>
<dbReference type="InterPro" id="IPR051599">
    <property type="entry name" value="Cell_Envelope_Assoc"/>
</dbReference>
<evidence type="ECO:0000256" key="1">
    <source>
        <dbReference type="SAM" id="Phobius"/>
    </source>
</evidence>
<dbReference type="GO" id="GO:0005886">
    <property type="term" value="C:plasma membrane"/>
    <property type="evidence" value="ECO:0007669"/>
    <property type="project" value="TreeGrafter"/>
</dbReference>
<organism evidence="3 4">
    <name type="scientific">Paenibacillus alvei</name>
    <name type="common">Bacillus alvei</name>
    <dbReference type="NCBI Taxonomy" id="44250"/>
    <lineage>
        <taxon>Bacteria</taxon>
        <taxon>Bacillati</taxon>
        <taxon>Bacillota</taxon>
        <taxon>Bacilli</taxon>
        <taxon>Bacillales</taxon>
        <taxon>Paenibacillaceae</taxon>
        <taxon>Paenibacillus</taxon>
    </lineage>
</organism>
<evidence type="ECO:0000313" key="3">
    <source>
        <dbReference type="EMBL" id="SYX83331.1"/>
    </source>
</evidence>
<dbReference type="CDD" id="cd06259">
    <property type="entry name" value="YdcF-like"/>
    <property type="match status" value="1"/>
</dbReference>
<keyword evidence="1" id="KW-1133">Transmembrane helix</keyword>
<dbReference type="InterPro" id="IPR003848">
    <property type="entry name" value="DUF218"/>
</dbReference>
<evidence type="ECO:0000259" key="2">
    <source>
        <dbReference type="Pfam" id="PF02698"/>
    </source>
</evidence>
<evidence type="ECO:0000313" key="4">
    <source>
        <dbReference type="Proteomes" id="UP000304148"/>
    </source>
</evidence>
<sequence length="244" mass="27297">MKSWSRKSMLVDLGLIGLCVVLFIVYGRTFEVAFACSLSFLYILLRKIDFQKYKWLRNLFLICVSIGLMLFVVVESLIISEMGTDDRNQAQVDYVIVLGSGLRGTKLSATLQDRLDASLPYIRANPQVPVIVSGGQGPGEDIPEASAMGEYLIQNGIPKERILAERKSTSTKENLLYSQSLLREQGALGNKLMIVTSDFHMYRSKMLARKVGFEPYGISSSSPNHLKPTNMIREFLAMVKAVLF</sequence>
<dbReference type="AlphaFoldDB" id="A0A383R9K4"/>
<dbReference type="Gene3D" id="3.40.50.620">
    <property type="entry name" value="HUPs"/>
    <property type="match status" value="1"/>
</dbReference>
<feature type="domain" description="DUF218" evidence="2">
    <location>
        <begin position="93"/>
        <end position="236"/>
    </location>
</feature>
<feature type="transmembrane region" description="Helical" evidence="1">
    <location>
        <begin position="60"/>
        <end position="79"/>
    </location>
</feature>
<proteinExistence type="predicted"/>
<dbReference type="GO" id="GO:0000270">
    <property type="term" value="P:peptidoglycan metabolic process"/>
    <property type="evidence" value="ECO:0007669"/>
    <property type="project" value="TreeGrafter"/>
</dbReference>
<keyword evidence="1" id="KW-0812">Transmembrane</keyword>
<dbReference type="Proteomes" id="UP000304148">
    <property type="component" value="Chromosome"/>
</dbReference>
<name>A0A383R9K4_PAEAL</name>
<protein>
    <recommendedName>
        <fullName evidence="2">DUF218 domain-containing protein</fullName>
    </recommendedName>
</protein>
<dbReference type="PANTHER" id="PTHR30336:SF4">
    <property type="entry name" value="ENVELOPE BIOGENESIS FACTOR ELYC"/>
    <property type="match status" value="1"/>
</dbReference>
<dbReference type="RefSeq" id="WP_138185449.1">
    <property type="nucleotide sequence ID" value="NZ_LS992241.1"/>
</dbReference>
<keyword evidence="1" id="KW-0472">Membrane</keyword>